<dbReference type="InterPro" id="IPR011009">
    <property type="entry name" value="Kinase-like_dom_sf"/>
</dbReference>
<name>A0A310SGN2_9HYME</name>
<organism evidence="2 3">
    <name type="scientific">Eufriesea mexicana</name>
    <dbReference type="NCBI Taxonomy" id="516756"/>
    <lineage>
        <taxon>Eukaryota</taxon>
        <taxon>Metazoa</taxon>
        <taxon>Ecdysozoa</taxon>
        <taxon>Arthropoda</taxon>
        <taxon>Hexapoda</taxon>
        <taxon>Insecta</taxon>
        <taxon>Pterygota</taxon>
        <taxon>Neoptera</taxon>
        <taxon>Endopterygota</taxon>
        <taxon>Hymenoptera</taxon>
        <taxon>Apocrita</taxon>
        <taxon>Aculeata</taxon>
        <taxon>Apoidea</taxon>
        <taxon>Anthophila</taxon>
        <taxon>Apidae</taxon>
        <taxon>Eufriesea</taxon>
    </lineage>
</organism>
<accession>A0A310SGN2</accession>
<dbReference type="Proteomes" id="UP000250275">
    <property type="component" value="Unassembled WGS sequence"/>
</dbReference>
<sequence>MVFTSSTMSKSESEVQIVSKCFNVEQSCSDTNAYHNLLTLEDVQVLVKHAAGGKAVVENFSLELYSDGKLGYLGSHQRLSVNIKTVSEKYTLSFFVKAVPYNIPTQAEYVLDKCVFLKEKIFYRDIIPQLYHEYKGEPWTATCFLVKDNLLVFEDLETKGYSLRTKLFNKELIVSGLTAIAKLHASCLLAEARLGKTFKKMYPHAFIENAFSETGKTKKWFDVSVNAIVAIAEHLGLDATLIPKACEKVHAALEMSSTKRNVISHGDLWGNNLMFSNTVPPNCLLLDFQLMRYSPLAHDVANFLYLTADKHFRVTWEESMLKHYYSVLRETMNSTKSVSLEIPPWSELIEGMEEQRLAAIITAAIYFQTVLLDKKTSMEIMNDSIGYHEYVFNNRNETLLKVMKTDPVYSKRLTEIVSELVEYSFRLDELPKPT</sequence>
<dbReference type="OrthoDB" id="6334212at2759"/>
<reference evidence="2 3" key="1">
    <citation type="submission" date="2015-07" db="EMBL/GenBank/DDBJ databases">
        <title>The genome of Eufriesea mexicana.</title>
        <authorList>
            <person name="Pan H."/>
            <person name="Kapheim K."/>
        </authorList>
    </citation>
    <scope>NUCLEOTIDE SEQUENCE [LARGE SCALE GENOMIC DNA]</scope>
    <source>
        <strain evidence="2">0111107269</strain>
        <tissue evidence="2">Whole body</tissue>
    </source>
</reference>
<dbReference type="SMART" id="SM00587">
    <property type="entry name" value="CHK"/>
    <property type="match status" value="1"/>
</dbReference>
<dbReference type="InterPro" id="IPR004119">
    <property type="entry name" value="EcKL"/>
</dbReference>
<dbReference type="PANTHER" id="PTHR11012:SF48">
    <property type="entry name" value="CHK KINASE-LIKE DOMAIN-CONTAINING PROTEIN-RELATED"/>
    <property type="match status" value="1"/>
</dbReference>
<dbReference type="PANTHER" id="PTHR11012">
    <property type="entry name" value="PROTEIN KINASE-LIKE DOMAIN-CONTAINING"/>
    <property type="match status" value="1"/>
</dbReference>
<proteinExistence type="predicted"/>
<dbReference type="InterPro" id="IPR015897">
    <property type="entry name" value="CHK_kinase-like"/>
</dbReference>
<dbReference type="Pfam" id="PF02958">
    <property type="entry name" value="EcKL"/>
    <property type="match status" value="1"/>
</dbReference>
<evidence type="ECO:0000259" key="1">
    <source>
        <dbReference type="SMART" id="SM00587"/>
    </source>
</evidence>
<dbReference type="EMBL" id="KQ761346">
    <property type="protein sequence ID" value="OAD57837.1"/>
    <property type="molecule type" value="Genomic_DNA"/>
</dbReference>
<protein>
    <recommendedName>
        <fullName evidence="1">CHK kinase-like domain-containing protein</fullName>
    </recommendedName>
</protein>
<dbReference type="AlphaFoldDB" id="A0A310SGN2"/>
<evidence type="ECO:0000313" key="3">
    <source>
        <dbReference type="Proteomes" id="UP000250275"/>
    </source>
</evidence>
<gene>
    <name evidence="2" type="ORF">WN48_01321</name>
</gene>
<dbReference type="Gene3D" id="3.90.1200.10">
    <property type="match status" value="1"/>
</dbReference>
<keyword evidence="3" id="KW-1185">Reference proteome</keyword>
<dbReference type="SUPFAM" id="SSF56112">
    <property type="entry name" value="Protein kinase-like (PK-like)"/>
    <property type="match status" value="1"/>
</dbReference>
<evidence type="ECO:0000313" key="2">
    <source>
        <dbReference type="EMBL" id="OAD57837.1"/>
    </source>
</evidence>
<feature type="domain" description="CHK kinase-like" evidence="1">
    <location>
        <begin position="151"/>
        <end position="334"/>
    </location>
</feature>